<evidence type="ECO:0000256" key="2">
    <source>
        <dbReference type="ARBA" id="ARBA00022692"/>
    </source>
</evidence>
<sequence length="534" mass="60728">MESTNKKKRYEFDEVFQLVRTMGPYQIILYFGVCMLQFPMAFQFGQSIFALGTPKFHCSDGNSTWCEANKCCNNCTNYVFDGPFTSTVSEWNLLCDRAYLGASIQSSYFAGMLVGSIVSGWIADSFGRRTSIFLSLAFIILFGVGSSFANSIPLLIFLRFFVGFSLAGCMLTQFVYIVEMVGPNKRTHAGKAQGSFWKFGAWAVVLLAYFVRDWRLHILIGSLSGIVFFFFFCVFPETPRWSLAHDHIERAQAVLMKCGAKKNKTLDTQALRELLEYVREDGKQIKDGDFHKRYNPLDLVRTPKLRKWTIIVCYNWFVVSLVYFGFDLYTTQLPGSIYLNYFLMNLIDIPVIGVVWFTVHRYGRKIPYCVYMFVVVVCSFVILGLPKEYEITITTMAILGRSFVWSEFHNIYLITTELYPTVVRNTAMGLGSMTARIGAMLSPYIVMVAQLPGLSLTLPVTIFGVLALIASVVTLWLPETICANMHQTIEEAESAKEDFWASCFRKNRDECKDANIDMPKITPLKSHTEHVTAL</sequence>
<dbReference type="CDD" id="cd17317">
    <property type="entry name" value="MFS_SLC22"/>
    <property type="match status" value="1"/>
</dbReference>
<dbReference type="InterPro" id="IPR005829">
    <property type="entry name" value="Sugar_transporter_CS"/>
</dbReference>
<dbReference type="PROSITE" id="PS50850">
    <property type="entry name" value="MFS"/>
    <property type="match status" value="1"/>
</dbReference>
<evidence type="ECO:0000256" key="1">
    <source>
        <dbReference type="ARBA" id="ARBA00004141"/>
    </source>
</evidence>
<evidence type="ECO:0000313" key="7">
    <source>
        <dbReference type="Proteomes" id="UP000515163"/>
    </source>
</evidence>
<dbReference type="GO" id="GO:0016020">
    <property type="term" value="C:membrane"/>
    <property type="evidence" value="ECO:0007669"/>
    <property type="project" value="UniProtKB-SubCell"/>
</dbReference>
<evidence type="ECO:0000256" key="3">
    <source>
        <dbReference type="ARBA" id="ARBA00022989"/>
    </source>
</evidence>
<protein>
    <submittedName>
        <fullName evidence="8">Organic cation transporter-like protein</fullName>
    </submittedName>
</protein>
<dbReference type="FunCoup" id="A0A6P8HPX2">
    <property type="interactions" value="127"/>
</dbReference>
<accession>A0A6P8HPX2</accession>
<dbReference type="PANTHER" id="PTHR24064">
    <property type="entry name" value="SOLUTE CARRIER FAMILY 22 MEMBER"/>
    <property type="match status" value="1"/>
</dbReference>
<dbReference type="Proteomes" id="UP000515163">
    <property type="component" value="Unplaced"/>
</dbReference>
<dbReference type="GO" id="GO:0022857">
    <property type="term" value="F:transmembrane transporter activity"/>
    <property type="evidence" value="ECO:0007669"/>
    <property type="project" value="InterPro"/>
</dbReference>
<feature type="transmembrane region" description="Helical" evidence="5">
    <location>
        <begin position="155"/>
        <end position="176"/>
    </location>
</feature>
<reference evidence="8" key="1">
    <citation type="submission" date="2025-08" db="UniProtKB">
        <authorList>
            <consortium name="RefSeq"/>
        </authorList>
    </citation>
    <scope>IDENTIFICATION</scope>
    <source>
        <tissue evidence="8">Tentacle</tissue>
    </source>
</reference>
<feature type="transmembrane region" description="Helical" evidence="5">
    <location>
        <begin position="218"/>
        <end position="235"/>
    </location>
</feature>
<keyword evidence="2 5" id="KW-0812">Transmembrane</keyword>
<feature type="transmembrane region" description="Helical" evidence="5">
    <location>
        <begin position="338"/>
        <end position="359"/>
    </location>
</feature>
<feature type="transmembrane region" description="Helical" evidence="5">
    <location>
        <begin position="98"/>
        <end position="123"/>
    </location>
</feature>
<feature type="transmembrane region" description="Helical" evidence="5">
    <location>
        <begin position="27"/>
        <end position="45"/>
    </location>
</feature>
<dbReference type="InterPro" id="IPR020846">
    <property type="entry name" value="MFS_dom"/>
</dbReference>
<dbReference type="RefSeq" id="XP_031557646.1">
    <property type="nucleotide sequence ID" value="XM_031701786.1"/>
</dbReference>
<evidence type="ECO:0000259" key="6">
    <source>
        <dbReference type="PROSITE" id="PS50850"/>
    </source>
</evidence>
<dbReference type="Pfam" id="PF00083">
    <property type="entry name" value="Sugar_tr"/>
    <property type="match status" value="1"/>
</dbReference>
<dbReference type="PROSITE" id="PS00216">
    <property type="entry name" value="SUGAR_TRANSPORT_1"/>
    <property type="match status" value="1"/>
</dbReference>
<gene>
    <name evidence="8" type="primary">LOC116294230</name>
</gene>
<comment type="subcellular location">
    <subcellularLocation>
        <location evidence="1">Membrane</location>
        <topology evidence="1">Multi-pass membrane protein</topology>
    </subcellularLocation>
</comment>
<name>A0A6P8HPX2_ACTTE</name>
<evidence type="ECO:0000313" key="8">
    <source>
        <dbReference type="RefSeq" id="XP_031557646.1"/>
    </source>
</evidence>
<dbReference type="SUPFAM" id="SSF103473">
    <property type="entry name" value="MFS general substrate transporter"/>
    <property type="match status" value="1"/>
</dbReference>
<dbReference type="GeneID" id="116294230"/>
<feature type="domain" description="Major facilitator superfamily (MFS) profile" evidence="6">
    <location>
        <begin position="33"/>
        <end position="482"/>
    </location>
</feature>
<evidence type="ECO:0000256" key="4">
    <source>
        <dbReference type="ARBA" id="ARBA00023136"/>
    </source>
</evidence>
<feature type="transmembrane region" description="Helical" evidence="5">
    <location>
        <begin position="458"/>
        <end position="477"/>
    </location>
</feature>
<keyword evidence="3 5" id="KW-1133">Transmembrane helix</keyword>
<feature type="transmembrane region" description="Helical" evidence="5">
    <location>
        <begin position="130"/>
        <end position="149"/>
    </location>
</feature>
<dbReference type="AlphaFoldDB" id="A0A6P8HPX2"/>
<feature type="transmembrane region" description="Helical" evidence="5">
    <location>
        <begin position="196"/>
        <end position="212"/>
    </location>
</feature>
<dbReference type="Gene3D" id="1.20.1250.20">
    <property type="entry name" value="MFS general substrate transporter like domains"/>
    <property type="match status" value="1"/>
</dbReference>
<dbReference type="InterPro" id="IPR005828">
    <property type="entry name" value="MFS_sugar_transport-like"/>
</dbReference>
<dbReference type="InterPro" id="IPR036259">
    <property type="entry name" value="MFS_trans_sf"/>
</dbReference>
<feature type="transmembrane region" description="Helical" evidence="5">
    <location>
        <begin position="308"/>
        <end position="326"/>
    </location>
</feature>
<feature type="transmembrane region" description="Helical" evidence="5">
    <location>
        <begin position="366"/>
        <end position="385"/>
    </location>
</feature>
<dbReference type="KEGG" id="aten:116294230"/>
<keyword evidence="4 5" id="KW-0472">Membrane</keyword>
<dbReference type="InParanoid" id="A0A6P8HPX2"/>
<dbReference type="OrthoDB" id="5296287at2759"/>
<evidence type="ECO:0000256" key="5">
    <source>
        <dbReference type="SAM" id="Phobius"/>
    </source>
</evidence>
<proteinExistence type="predicted"/>
<organism evidence="7 8">
    <name type="scientific">Actinia tenebrosa</name>
    <name type="common">Australian red waratah sea anemone</name>
    <dbReference type="NCBI Taxonomy" id="6105"/>
    <lineage>
        <taxon>Eukaryota</taxon>
        <taxon>Metazoa</taxon>
        <taxon>Cnidaria</taxon>
        <taxon>Anthozoa</taxon>
        <taxon>Hexacorallia</taxon>
        <taxon>Actiniaria</taxon>
        <taxon>Actiniidae</taxon>
        <taxon>Actinia</taxon>
    </lineage>
</organism>
<keyword evidence="7" id="KW-1185">Reference proteome</keyword>